<evidence type="ECO:0000313" key="3">
    <source>
        <dbReference type="Proteomes" id="UP000244336"/>
    </source>
</evidence>
<sequence>MFPHLPSHCCHRLCTWRGLLNCALRMCLLNTVVYSPASCCFLVCGLVVFYAKWGSRCHRRNLCPASAGAYNGRAQGRSSPYCFFVEVIQPFLFALGGNLI</sequence>
<keyword evidence="1" id="KW-0812">Transmembrane</keyword>
<keyword evidence="3" id="KW-1185">Reference proteome</keyword>
<evidence type="ECO:0000313" key="2">
    <source>
        <dbReference type="EMBL" id="PUZ66478.1"/>
    </source>
</evidence>
<dbReference type="AlphaFoldDB" id="A0A2T7EF68"/>
<dbReference type="EMBL" id="CM009751">
    <property type="protein sequence ID" value="PUZ66478.1"/>
    <property type="molecule type" value="Genomic_DNA"/>
</dbReference>
<keyword evidence="1" id="KW-0472">Membrane</keyword>
<reference evidence="2 3" key="1">
    <citation type="submission" date="2018-04" db="EMBL/GenBank/DDBJ databases">
        <title>WGS assembly of Panicum hallii var. hallii HAL2.</title>
        <authorList>
            <person name="Lovell J."/>
            <person name="Jenkins J."/>
            <person name="Lowry D."/>
            <person name="Mamidi S."/>
            <person name="Sreedasyam A."/>
            <person name="Weng X."/>
            <person name="Barry K."/>
            <person name="Bonette J."/>
            <person name="Campitelli B."/>
            <person name="Daum C."/>
            <person name="Gordon S."/>
            <person name="Gould B."/>
            <person name="Lipzen A."/>
            <person name="MacQueen A."/>
            <person name="Palacio-Mejia J."/>
            <person name="Plott C."/>
            <person name="Shakirov E."/>
            <person name="Shu S."/>
            <person name="Yoshinaga Y."/>
            <person name="Zane M."/>
            <person name="Rokhsar D."/>
            <person name="Grimwood J."/>
            <person name="Schmutz J."/>
            <person name="Juenger T."/>
        </authorList>
    </citation>
    <scope>NUCLEOTIDE SEQUENCE [LARGE SCALE GENOMIC DNA]</scope>
    <source>
        <strain evidence="3">cv. HAL2</strain>
    </source>
</reference>
<dbReference type="Proteomes" id="UP000244336">
    <property type="component" value="Chromosome 3"/>
</dbReference>
<dbReference type="Gramene" id="PUZ66478">
    <property type="protein sequence ID" value="PUZ66478"/>
    <property type="gene ID" value="GQ55_3G312000"/>
</dbReference>
<proteinExistence type="predicted"/>
<keyword evidence="1" id="KW-1133">Transmembrane helix</keyword>
<name>A0A2T7EF68_9POAL</name>
<evidence type="ECO:0000256" key="1">
    <source>
        <dbReference type="SAM" id="Phobius"/>
    </source>
</evidence>
<feature type="transmembrane region" description="Helical" evidence="1">
    <location>
        <begin position="33"/>
        <end position="51"/>
    </location>
</feature>
<organism evidence="2 3">
    <name type="scientific">Panicum hallii var. hallii</name>
    <dbReference type="NCBI Taxonomy" id="1504633"/>
    <lineage>
        <taxon>Eukaryota</taxon>
        <taxon>Viridiplantae</taxon>
        <taxon>Streptophyta</taxon>
        <taxon>Embryophyta</taxon>
        <taxon>Tracheophyta</taxon>
        <taxon>Spermatophyta</taxon>
        <taxon>Magnoliopsida</taxon>
        <taxon>Liliopsida</taxon>
        <taxon>Poales</taxon>
        <taxon>Poaceae</taxon>
        <taxon>PACMAD clade</taxon>
        <taxon>Panicoideae</taxon>
        <taxon>Panicodae</taxon>
        <taxon>Paniceae</taxon>
        <taxon>Panicinae</taxon>
        <taxon>Panicum</taxon>
        <taxon>Panicum sect. Panicum</taxon>
    </lineage>
</organism>
<protein>
    <submittedName>
        <fullName evidence="2">Uncharacterized protein</fullName>
    </submittedName>
</protein>
<gene>
    <name evidence="2" type="ORF">GQ55_3G312000</name>
</gene>
<accession>A0A2T7EF68</accession>